<feature type="signal peptide" evidence="1">
    <location>
        <begin position="1"/>
        <end position="24"/>
    </location>
</feature>
<evidence type="ECO:0000256" key="1">
    <source>
        <dbReference type="SAM" id="SignalP"/>
    </source>
</evidence>
<comment type="caution">
    <text evidence="2">The sequence shown here is derived from an EMBL/GenBank/DDBJ whole genome shotgun (WGS) entry which is preliminary data.</text>
</comment>
<protein>
    <submittedName>
        <fullName evidence="2">Uncharacterized protein</fullName>
    </submittedName>
</protein>
<sequence length="952" mass="101846">MLPTGITLTAVAAVAAVAPAAAGAATPAQLTVDRWQVGGTDAPVTARAQVPAGAALRVIVNGRTVATAVVERRARVRIVHLSARQGLHAGRNTIRFVAGEGRARQVRTRTLRLRAPQLLADAGPDTAVVVAQRTRLGNRPGLTAPRTGNGGARHALRWRIVTRPRGATARLSGRTAARPTLHAHTAGSYRLRLTSSLAGRAVSHDTVVVDVRPDDPPIGIPFATHGTVGGRRGIVLDGRLIPDTDSFEEINYAVIDRETRAVMTSGHVARQFNPVNAVYKSLRDRYMNDDRYLAVFAGQRGLGRDTGGQTILRMLADLTRTREMMQFEADAVLNGSPFAYVGIIGGPAETGTFRSPWGTIEPALANIGGYLKRSAITKRYEFVSPERPTFDTQLDPRATTSNTMVVDHRQHNAVLGTGITAGFQLVSLDPWTFQATSVVLPTNASDPSKDAGLAQAAADTLRGALDNPRWPIIFLQSIGRPNAHSASWNGFADQIERLGGSRYLVNALDGRHSYALAGRVLSASPTAEASSVKGEPGQLIGSLARSRTSHFDVVLTDANSGLKTNLIDMAFQAPRGFPAFTGAGQQAAYTHIGKALRFCAASAASCDVRKAYWDDYQAAWGQKSTDLAGMTFPDDARGFDRDDFAAVKRQLAKEISAVNTVKTYFDALTRPFARSSGGVTGVDISALGNELMNTIAPPPDSATTGWTLGLISQVLKVGTIAPPPASNIASGVSGVFAVAAYLSDENEKPILANSIRTRTDQYVATLAKRYEMAERALNDTALLFVSDYGKLIDATSHIDDDWRLPSSDLDQLAAMRLAAKRELALATTMAAYPRLIRGTPPPRGPGDANGLSCYFLPDYTQQHPWRNQPRGMQTVATEGFDGNGSPIRPAVFVTTWEGDSPRDVSGILFGAVRAGTSGLGLSTYDFFTRKVYGTLFHANDTASSCDLPFIPR</sequence>
<reference evidence="2 3" key="2">
    <citation type="submission" date="2023-10" db="EMBL/GenBank/DDBJ databases">
        <authorList>
            <person name="Han X.F."/>
        </authorList>
    </citation>
    <scope>NUCLEOTIDE SEQUENCE [LARGE SCALE GENOMIC DNA]</scope>
    <source>
        <strain evidence="2 3">KCTC 39840</strain>
    </source>
</reference>
<accession>A0ABU4HV86</accession>
<keyword evidence="1" id="KW-0732">Signal</keyword>
<dbReference type="EMBL" id="JAWSTH010000079">
    <property type="protein sequence ID" value="MDW5597235.1"/>
    <property type="molecule type" value="Genomic_DNA"/>
</dbReference>
<keyword evidence="3" id="KW-1185">Reference proteome</keyword>
<dbReference type="InterPro" id="IPR013783">
    <property type="entry name" value="Ig-like_fold"/>
</dbReference>
<name>A0ABU4HV86_9ACTN</name>
<organism evidence="2 3">
    <name type="scientific">Conexibacter stalactiti</name>
    <dbReference type="NCBI Taxonomy" id="1940611"/>
    <lineage>
        <taxon>Bacteria</taxon>
        <taxon>Bacillati</taxon>
        <taxon>Actinomycetota</taxon>
        <taxon>Thermoleophilia</taxon>
        <taxon>Solirubrobacterales</taxon>
        <taxon>Conexibacteraceae</taxon>
        <taxon>Conexibacter</taxon>
    </lineage>
</organism>
<dbReference type="Gene3D" id="2.60.40.10">
    <property type="entry name" value="Immunoglobulins"/>
    <property type="match status" value="1"/>
</dbReference>
<evidence type="ECO:0000313" key="3">
    <source>
        <dbReference type="Proteomes" id="UP001284601"/>
    </source>
</evidence>
<feature type="chain" id="PRO_5045096741" evidence="1">
    <location>
        <begin position="25"/>
        <end position="952"/>
    </location>
</feature>
<gene>
    <name evidence="2" type="ORF">R7226_23005</name>
</gene>
<dbReference type="RefSeq" id="WP_318599699.1">
    <property type="nucleotide sequence ID" value="NZ_JAWSTH010000079.1"/>
</dbReference>
<proteinExistence type="predicted"/>
<dbReference type="Proteomes" id="UP001284601">
    <property type="component" value="Unassembled WGS sequence"/>
</dbReference>
<evidence type="ECO:0000313" key="2">
    <source>
        <dbReference type="EMBL" id="MDW5597235.1"/>
    </source>
</evidence>
<reference evidence="3" key="1">
    <citation type="submission" date="2023-07" db="EMBL/GenBank/DDBJ databases">
        <title>Conexibacter stalactiti sp. nov., isolated from stalactites in a lava cave and emended description of the genus Conexibacter.</title>
        <authorList>
            <person name="Lee S.D."/>
        </authorList>
    </citation>
    <scope>NUCLEOTIDE SEQUENCE [LARGE SCALE GENOMIC DNA]</scope>
    <source>
        <strain evidence="3">KCTC 39840</strain>
    </source>
</reference>